<keyword evidence="3" id="KW-1185">Reference proteome</keyword>
<proteinExistence type="predicted"/>
<evidence type="ECO:0008006" key="4">
    <source>
        <dbReference type="Google" id="ProtNLM"/>
    </source>
</evidence>
<evidence type="ECO:0000256" key="1">
    <source>
        <dbReference type="SAM" id="MobiDB-lite"/>
    </source>
</evidence>
<comment type="caution">
    <text evidence="2">The sequence shown here is derived from an EMBL/GenBank/DDBJ whole genome shotgun (WGS) entry which is preliminary data.</text>
</comment>
<protein>
    <recommendedName>
        <fullName evidence="4">Anaphase-promoting complex subunit 1</fullName>
    </recommendedName>
</protein>
<feature type="non-terminal residue" evidence="2">
    <location>
        <position position="1"/>
    </location>
</feature>
<feature type="compositionally biased region" description="Pro residues" evidence="1">
    <location>
        <begin position="529"/>
        <end position="544"/>
    </location>
</feature>
<dbReference type="Proteomes" id="UP001189429">
    <property type="component" value="Unassembled WGS sequence"/>
</dbReference>
<accession>A0ABN9PBU0</accession>
<evidence type="ECO:0000313" key="2">
    <source>
        <dbReference type="EMBL" id="CAK0788832.1"/>
    </source>
</evidence>
<name>A0ABN9PBU0_9DINO</name>
<feature type="region of interest" description="Disordered" evidence="1">
    <location>
        <begin position="515"/>
        <end position="544"/>
    </location>
</feature>
<dbReference type="EMBL" id="CAUYUJ010000121">
    <property type="protein sequence ID" value="CAK0788832.1"/>
    <property type="molecule type" value="Genomic_DNA"/>
</dbReference>
<organism evidence="2 3">
    <name type="scientific">Prorocentrum cordatum</name>
    <dbReference type="NCBI Taxonomy" id="2364126"/>
    <lineage>
        <taxon>Eukaryota</taxon>
        <taxon>Sar</taxon>
        <taxon>Alveolata</taxon>
        <taxon>Dinophyceae</taxon>
        <taxon>Prorocentrales</taxon>
        <taxon>Prorocentraceae</taxon>
        <taxon>Prorocentrum</taxon>
    </lineage>
</organism>
<gene>
    <name evidence="2" type="ORF">PCOR1329_LOCUS572</name>
</gene>
<evidence type="ECO:0000313" key="3">
    <source>
        <dbReference type="Proteomes" id="UP001189429"/>
    </source>
</evidence>
<feature type="non-terminal residue" evidence="2">
    <location>
        <position position="544"/>
    </location>
</feature>
<reference evidence="2" key="1">
    <citation type="submission" date="2023-10" db="EMBL/GenBank/DDBJ databases">
        <authorList>
            <person name="Chen Y."/>
            <person name="Shah S."/>
            <person name="Dougan E. K."/>
            <person name="Thang M."/>
            <person name="Chan C."/>
        </authorList>
    </citation>
    <scope>NUCLEOTIDE SEQUENCE [LARGE SCALE GENOMIC DNA]</scope>
</reference>
<sequence length="544" mass="59665">RSRGVRRVELPRLRLSFTRSGKRLYCDQHSGKWLSDRACPESVEHLVGQWGGGTVLLEDVAGAFVVLVSAVAEPIRPADHHGDLGAVEQYLPLQLVLRRGAKSWVSNLVEGSRHYYYPLHLSGTLSFTPTPAASFYLLLCRFLTWHFSEVAAMASAISEVSTSEERQLWARLNLLETDFHADAVACRLRIILAAIPYGASAIPPWHKGVQLLEYARKRHLVSAGCAISLQQEMTLLALQEARDYAEREAPELLVRRAVVANLVAAEQWDATPGVVTPTSAAAPVLLGPLVDDSGFDKVFDNSFLREEGFMERISASVKGMVYNRPEGESAALDGVSALAYMDQLLPKAGGLAAVSLPIFLLYEMFTGTIHVNLVRGDETPLLASALLRVMMASKSNSPSPQLAVLRALEANDDVRHSMPQWGSEGTKRTMKLGGLVKFDHDSASRLMKMAMENLREKEASLRRPAHYEPLEPPARCVMVEVQDARSPRYWAPPITSNVLNNSRAFRASLGAEFGDRPLAEAASPRPPRHGPIPPPPPLLPSSPS</sequence>